<reference evidence="3" key="1">
    <citation type="submission" date="2021-03" db="EMBL/GenBank/DDBJ databases">
        <authorList>
            <person name="So Y."/>
        </authorList>
    </citation>
    <scope>NUCLEOTIDE SEQUENCE</scope>
    <source>
        <strain evidence="3">SG15</strain>
    </source>
</reference>
<feature type="signal peptide" evidence="2">
    <location>
        <begin position="1"/>
        <end position="22"/>
    </location>
</feature>
<gene>
    <name evidence="3" type="ORF">J5Y10_15615</name>
</gene>
<keyword evidence="4" id="KW-1185">Reference proteome</keyword>
<keyword evidence="2" id="KW-0732">Signal</keyword>
<evidence type="ECO:0000313" key="4">
    <source>
        <dbReference type="Proteomes" id="UP000677537"/>
    </source>
</evidence>
<protein>
    <submittedName>
        <fullName evidence="3">Uncharacterized protein</fullName>
    </submittedName>
</protein>
<feature type="compositionally biased region" description="Gly residues" evidence="1">
    <location>
        <begin position="59"/>
        <end position="81"/>
    </location>
</feature>
<sequence length="137" mass="13895">MHKPLFLAAALALTGAAGLAVAQPAPPAPPAPGAAAPLPAPPPPLNPQGPGPQAQGPRGPMGGPMGGPGFEGPRGPMGGPEGRMRGWHHPPRSESASFFFQKDDSVIHIHCAEDEPTRACVDAASTLIDKLATMPNR</sequence>
<name>A0A940N0D8_9PROT</name>
<comment type="caution">
    <text evidence="3">The sequence shown here is derived from an EMBL/GenBank/DDBJ whole genome shotgun (WGS) entry which is preliminary data.</text>
</comment>
<feature type="region of interest" description="Disordered" evidence="1">
    <location>
        <begin position="24"/>
        <end position="92"/>
    </location>
</feature>
<feature type="compositionally biased region" description="Pro residues" evidence="1">
    <location>
        <begin position="24"/>
        <end position="50"/>
    </location>
</feature>
<proteinExistence type="predicted"/>
<dbReference type="RefSeq" id="WP_209374962.1">
    <property type="nucleotide sequence ID" value="NZ_JAGIZA010000009.1"/>
</dbReference>
<dbReference type="AlphaFoldDB" id="A0A940N0D8"/>
<feature type="chain" id="PRO_5037301883" evidence="2">
    <location>
        <begin position="23"/>
        <end position="137"/>
    </location>
</feature>
<organism evidence="3 4">
    <name type="scientific">Roseomonas indoligenes</name>
    <dbReference type="NCBI Taxonomy" id="2820811"/>
    <lineage>
        <taxon>Bacteria</taxon>
        <taxon>Pseudomonadati</taxon>
        <taxon>Pseudomonadota</taxon>
        <taxon>Alphaproteobacteria</taxon>
        <taxon>Acetobacterales</taxon>
        <taxon>Roseomonadaceae</taxon>
        <taxon>Roseomonas</taxon>
    </lineage>
</organism>
<accession>A0A940N0D8</accession>
<evidence type="ECO:0000256" key="1">
    <source>
        <dbReference type="SAM" id="MobiDB-lite"/>
    </source>
</evidence>
<evidence type="ECO:0000313" key="3">
    <source>
        <dbReference type="EMBL" id="MBP0494214.1"/>
    </source>
</evidence>
<dbReference type="Proteomes" id="UP000677537">
    <property type="component" value="Unassembled WGS sequence"/>
</dbReference>
<dbReference type="EMBL" id="JAGIZA010000009">
    <property type="protein sequence ID" value="MBP0494214.1"/>
    <property type="molecule type" value="Genomic_DNA"/>
</dbReference>
<evidence type="ECO:0000256" key="2">
    <source>
        <dbReference type="SAM" id="SignalP"/>
    </source>
</evidence>